<keyword evidence="1" id="KW-0732">Signal</keyword>
<dbReference type="EMBL" id="CP020814">
    <property type="protein sequence ID" value="ARK31955.1"/>
    <property type="molecule type" value="Genomic_DNA"/>
</dbReference>
<keyword evidence="3" id="KW-1185">Reference proteome</keyword>
<dbReference type="KEGG" id="bkw:BkAM31D_20085"/>
<dbReference type="AlphaFoldDB" id="A0A1X9MET0"/>
<name>A0A1X9MET0_9BACI</name>
<proteinExistence type="predicted"/>
<dbReference type="Pfam" id="PF14039">
    <property type="entry name" value="YusW"/>
    <property type="match status" value="1"/>
</dbReference>
<evidence type="ECO:0000313" key="3">
    <source>
        <dbReference type="Proteomes" id="UP000193006"/>
    </source>
</evidence>
<feature type="signal peptide" evidence="1">
    <location>
        <begin position="1"/>
        <end position="21"/>
    </location>
</feature>
<sequence precursor="true">MKKWFLLLFVFTVVGCGQNNATEEPLTDGADQAETEDPITTDEGTAEATYFTDFDLDVEYANDQSVEVDYDYEGQRDEAEVDNELTGESLRGDEALAYVYSTFEQLTIDPQTDDETVIRDILNVFNLEDNYEDFELEVTFLDGTKKEYKSRQGTT</sequence>
<feature type="chain" id="PRO_5010999054" description="YusW-like protein" evidence="1">
    <location>
        <begin position="22"/>
        <end position="155"/>
    </location>
</feature>
<evidence type="ECO:0000256" key="1">
    <source>
        <dbReference type="SAM" id="SignalP"/>
    </source>
</evidence>
<dbReference type="PROSITE" id="PS51257">
    <property type="entry name" value="PROKAR_LIPOPROTEIN"/>
    <property type="match status" value="1"/>
</dbReference>
<protein>
    <recommendedName>
        <fullName evidence="4">YusW-like protein</fullName>
    </recommendedName>
</protein>
<gene>
    <name evidence="2" type="ORF">BkAM31D_20085</name>
</gene>
<dbReference type="InterPro" id="IPR025623">
    <property type="entry name" value="YusW"/>
</dbReference>
<dbReference type="RefSeq" id="WP_066156550.1">
    <property type="nucleotide sequence ID" value="NZ_CP020814.1"/>
</dbReference>
<dbReference type="Proteomes" id="UP000193006">
    <property type="component" value="Chromosome"/>
</dbReference>
<reference evidence="2 3" key="1">
    <citation type="submission" date="2017-04" db="EMBL/GenBank/DDBJ databases">
        <title>Bacillus krulwichiae AM31D Genome sequencing and assembly.</title>
        <authorList>
            <person name="Krulwich T.A."/>
            <person name="Anastor L."/>
            <person name="Ehrlich R."/>
            <person name="Ehrlich G.D."/>
            <person name="Janto B."/>
        </authorList>
    </citation>
    <scope>NUCLEOTIDE SEQUENCE [LARGE SCALE GENOMIC DNA]</scope>
    <source>
        <strain evidence="2 3">AM31D</strain>
    </source>
</reference>
<organism evidence="2 3">
    <name type="scientific">Halalkalibacter krulwichiae</name>
    <dbReference type="NCBI Taxonomy" id="199441"/>
    <lineage>
        <taxon>Bacteria</taxon>
        <taxon>Bacillati</taxon>
        <taxon>Bacillota</taxon>
        <taxon>Bacilli</taxon>
        <taxon>Bacillales</taxon>
        <taxon>Bacillaceae</taxon>
        <taxon>Halalkalibacter</taxon>
    </lineage>
</organism>
<evidence type="ECO:0008006" key="4">
    <source>
        <dbReference type="Google" id="ProtNLM"/>
    </source>
</evidence>
<evidence type="ECO:0000313" key="2">
    <source>
        <dbReference type="EMBL" id="ARK31955.1"/>
    </source>
</evidence>
<dbReference type="STRING" id="199441.BkAM31D_20085"/>
<accession>A0A1X9MET0</accession>